<dbReference type="Proteomes" id="UP000823388">
    <property type="component" value="Chromosome 6K"/>
</dbReference>
<evidence type="ECO:0000313" key="2">
    <source>
        <dbReference type="Proteomes" id="UP000823388"/>
    </source>
</evidence>
<comment type="caution">
    <text evidence="1">The sequence shown here is derived from an EMBL/GenBank/DDBJ whole genome shotgun (WGS) entry which is preliminary data.</text>
</comment>
<gene>
    <name evidence="1" type="ORF">PVAP13_6KG349912</name>
</gene>
<evidence type="ECO:0000313" key="1">
    <source>
        <dbReference type="EMBL" id="KAG2584851.1"/>
    </source>
</evidence>
<reference evidence="1" key="1">
    <citation type="submission" date="2020-05" db="EMBL/GenBank/DDBJ databases">
        <title>WGS assembly of Panicum virgatum.</title>
        <authorList>
            <person name="Lovell J.T."/>
            <person name="Jenkins J."/>
            <person name="Shu S."/>
            <person name="Juenger T.E."/>
            <person name="Schmutz J."/>
        </authorList>
    </citation>
    <scope>NUCLEOTIDE SEQUENCE</scope>
    <source>
        <strain evidence="1">AP13</strain>
    </source>
</reference>
<proteinExistence type="predicted"/>
<dbReference type="AlphaFoldDB" id="A0A8T0RFW7"/>
<dbReference type="EMBL" id="CM029047">
    <property type="protein sequence ID" value="KAG2584851.1"/>
    <property type="molecule type" value="Genomic_DNA"/>
</dbReference>
<name>A0A8T0RFW7_PANVG</name>
<organism evidence="1 2">
    <name type="scientific">Panicum virgatum</name>
    <name type="common">Blackwell switchgrass</name>
    <dbReference type="NCBI Taxonomy" id="38727"/>
    <lineage>
        <taxon>Eukaryota</taxon>
        <taxon>Viridiplantae</taxon>
        <taxon>Streptophyta</taxon>
        <taxon>Embryophyta</taxon>
        <taxon>Tracheophyta</taxon>
        <taxon>Spermatophyta</taxon>
        <taxon>Magnoliopsida</taxon>
        <taxon>Liliopsida</taxon>
        <taxon>Poales</taxon>
        <taxon>Poaceae</taxon>
        <taxon>PACMAD clade</taxon>
        <taxon>Panicoideae</taxon>
        <taxon>Panicodae</taxon>
        <taxon>Paniceae</taxon>
        <taxon>Panicinae</taxon>
        <taxon>Panicum</taxon>
        <taxon>Panicum sect. Hiantes</taxon>
    </lineage>
</organism>
<keyword evidence="2" id="KW-1185">Reference proteome</keyword>
<accession>A0A8T0RFW7</accession>
<protein>
    <submittedName>
        <fullName evidence="1">Uncharacterized protein</fullName>
    </submittedName>
</protein>
<sequence length="148" mass="15880">MEAEPLFLGECFAPVPARAGIVAAVRWFFEIRASCQARCLTASGASRARGTNLLPGPVVRSFLFLKPPPVCYSVSSSTILSCLFPFNLSSPSPIHHPLPLPPWMLYARPIVCSDLRNPFSPLGPQPQECPGILGANPGGMSISEQNAF</sequence>